<evidence type="ECO:0000256" key="3">
    <source>
        <dbReference type="ARBA" id="ARBA00022475"/>
    </source>
</evidence>
<evidence type="ECO:0000256" key="7">
    <source>
        <dbReference type="SAM" id="Phobius"/>
    </source>
</evidence>
<evidence type="ECO:0000256" key="2">
    <source>
        <dbReference type="ARBA" id="ARBA00006679"/>
    </source>
</evidence>
<keyword evidence="3" id="KW-1003">Cell membrane</keyword>
<feature type="transmembrane region" description="Helical" evidence="7">
    <location>
        <begin position="78"/>
        <end position="97"/>
    </location>
</feature>
<comment type="subcellular location">
    <subcellularLocation>
        <location evidence="1">Cell membrane</location>
        <topology evidence="1">Multi-pass membrane protein</topology>
    </subcellularLocation>
</comment>
<dbReference type="Proteomes" id="UP001484179">
    <property type="component" value="Plasmid unnamed"/>
</dbReference>
<evidence type="ECO:0000256" key="1">
    <source>
        <dbReference type="ARBA" id="ARBA00004651"/>
    </source>
</evidence>
<dbReference type="InterPro" id="IPR032808">
    <property type="entry name" value="DoxX"/>
</dbReference>
<evidence type="ECO:0000256" key="6">
    <source>
        <dbReference type="ARBA" id="ARBA00023136"/>
    </source>
</evidence>
<sequence length="137" mass="15103">MRYNLFENQKDALILVARVLLMVLFVTFGWKKLSGFTSTVVYMTSVGAPVPTLSAIIAVLMELPVGIALIVGFYTRPFALLLALFTLGTALIGHSYWTMAGTEQYVNMIMFYKNVSIIGGLLLLTLTGPGKYSIDKR</sequence>
<dbReference type="PANTHER" id="PTHR33452">
    <property type="entry name" value="OXIDOREDUCTASE CATD-RELATED"/>
    <property type="match status" value="1"/>
</dbReference>
<evidence type="ECO:0000256" key="5">
    <source>
        <dbReference type="ARBA" id="ARBA00022989"/>
    </source>
</evidence>
<protein>
    <submittedName>
        <fullName evidence="8">DoxX family protein</fullName>
    </submittedName>
</protein>
<keyword evidence="6 7" id="KW-0472">Membrane</keyword>
<feature type="transmembrane region" description="Helical" evidence="7">
    <location>
        <begin position="109"/>
        <end position="127"/>
    </location>
</feature>
<keyword evidence="4 7" id="KW-0812">Transmembrane</keyword>
<feature type="transmembrane region" description="Helical" evidence="7">
    <location>
        <begin position="12"/>
        <end position="30"/>
    </location>
</feature>
<proteinExistence type="inferred from homology"/>
<evidence type="ECO:0000313" key="8">
    <source>
        <dbReference type="EMBL" id="WZW59162.1"/>
    </source>
</evidence>
<organism evidence="8 9">
    <name type="scientific">Burkholderia pyrrocinia</name>
    <name type="common">Pseudomonas pyrrocinia</name>
    <dbReference type="NCBI Taxonomy" id="60550"/>
    <lineage>
        <taxon>Bacteria</taxon>
        <taxon>Pseudomonadati</taxon>
        <taxon>Pseudomonadota</taxon>
        <taxon>Betaproteobacteria</taxon>
        <taxon>Burkholderiales</taxon>
        <taxon>Burkholderiaceae</taxon>
        <taxon>Burkholderia</taxon>
        <taxon>Burkholderia cepacia complex</taxon>
    </lineage>
</organism>
<dbReference type="EMBL" id="CP150851">
    <property type="protein sequence ID" value="WZW59162.1"/>
    <property type="molecule type" value="Genomic_DNA"/>
</dbReference>
<dbReference type="InterPro" id="IPR051907">
    <property type="entry name" value="DoxX-like_oxidoreductase"/>
</dbReference>
<reference evidence="8 9" key="1">
    <citation type="submission" date="2024-04" db="EMBL/GenBank/DDBJ databases">
        <title>Biological Control Activity of Plant Growth Promoting Rhizobacteria Burkholderia pyrrocinia BX1 against Tobacco black shank Introduction Tobacco black shank (TBS) caused by the oomycete Phytophthora. nicotianae (P. nicotianae) has become a destructive soil.</title>
        <authorList>
            <person name="Liu X."/>
            <person name="Shu C."/>
        </authorList>
    </citation>
    <scope>NUCLEOTIDE SEQUENCE [LARGE SCALE GENOMIC DNA]</scope>
    <source>
        <strain evidence="8 9">BX1</strain>
        <plasmid evidence="8 9">unnamed</plasmid>
    </source>
</reference>
<evidence type="ECO:0000256" key="4">
    <source>
        <dbReference type="ARBA" id="ARBA00022692"/>
    </source>
</evidence>
<keyword evidence="5 7" id="KW-1133">Transmembrane helix</keyword>
<geneLocation type="plasmid" evidence="8 9">
    <name>unnamed</name>
</geneLocation>
<name>A0ABZ3BVC8_BURPY</name>
<keyword evidence="9" id="KW-1185">Reference proteome</keyword>
<dbReference type="PANTHER" id="PTHR33452:SF1">
    <property type="entry name" value="INNER MEMBRANE PROTEIN YPHA-RELATED"/>
    <property type="match status" value="1"/>
</dbReference>
<feature type="transmembrane region" description="Helical" evidence="7">
    <location>
        <begin position="50"/>
        <end position="71"/>
    </location>
</feature>
<comment type="similarity">
    <text evidence="2">Belongs to the DoxX family.</text>
</comment>
<dbReference type="Pfam" id="PF07681">
    <property type="entry name" value="DoxX"/>
    <property type="match status" value="1"/>
</dbReference>
<accession>A0ABZ3BVC8</accession>
<dbReference type="RefSeq" id="WP_342312380.1">
    <property type="nucleotide sequence ID" value="NZ_CP150851.1"/>
</dbReference>
<keyword evidence="8" id="KW-0614">Plasmid</keyword>
<evidence type="ECO:0000313" key="9">
    <source>
        <dbReference type="Proteomes" id="UP001484179"/>
    </source>
</evidence>
<gene>
    <name evidence="8" type="ORF">WN985_32890</name>
</gene>